<dbReference type="STRING" id="388408.LAX5112_03289"/>
<dbReference type="Proteomes" id="UP000053235">
    <property type="component" value="Unassembled WGS sequence"/>
</dbReference>
<sequence>MINAKQCRATRAWLSWSQDELAKRSLVSKRAIAGFELEKTVPHDRTLRDLQRAFEDAGITFLMDGARGIGLQEHEGKFGFS</sequence>
<dbReference type="GO" id="GO:0003677">
    <property type="term" value="F:DNA binding"/>
    <property type="evidence" value="ECO:0007669"/>
    <property type="project" value="InterPro"/>
</dbReference>
<name>A0A0M7AGN5_9HYPH</name>
<protein>
    <recommendedName>
        <fullName evidence="1">HTH cro/C1-type domain-containing protein</fullName>
    </recommendedName>
</protein>
<evidence type="ECO:0000313" key="2">
    <source>
        <dbReference type="EMBL" id="CTQ72764.1"/>
    </source>
</evidence>
<evidence type="ECO:0000259" key="1">
    <source>
        <dbReference type="Pfam" id="PF01381"/>
    </source>
</evidence>
<dbReference type="Gene3D" id="1.10.260.40">
    <property type="entry name" value="lambda repressor-like DNA-binding domains"/>
    <property type="match status" value="1"/>
</dbReference>
<dbReference type="EMBL" id="CXWD01000013">
    <property type="protein sequence ID" value="CTQ72764.1"/>
    <property type="molecule type" value="Genomic_DNA"/>
</dbReference>
<evidence type="ECO:0000313" key="3">
    <source>
        <dbReference type="Proteomes" id="UP000053235"/>
    </source>
</evidence>
<dbReference type="OrthoDB" id="7206663at2"/>
<dbReference type="SUPFAM" id="SSF47413">
    <property type="entry name" value="lambda repressor-like DNA-binding domains"/>
    <property type="match status" value="1"/>
</dbReference>
<proteinExistence type="predicted"/>
<dbReference type="InterPro" id="IPR010982">
    <property type="entry name" value="Lambda_DNA-bd_dom_sf"/>
</dbReference>
<dbReference type="AlphaFoldDB" id="A0A0M7AGN5"/>
<feature type="domain" description="HTH cro/C1-type" evidence="1">
    <location>
        <begin position="9"/>
        <end position="54"/>
    </location>
</feature>
<dbReference type="RefSeq" id="WP_055672715.1">
    <property type="nucleotide sequence ID" value="NZ_CXWD01000013.1"/>
</dbReference>
<dbReference type="Pfam" id="PF01381">
    <property type="entry name" value="HTH_3"/>
    <property type="match status" value="1"/>
</dbReference>
<dbReference type="InterPro" id="IPR001387">
    <property type="entry name" value="Cro/C1-type_HTH"/>
</dbReference>
<organism evidence="2 3">
    <name type="scientific">Roseibium alexandrii</name>
    <dbReference type="NCBI Taxonomy" id="388408"/>
    <lineage>
        <taxon>Bacteria</taxon>
        <taxon>Pseudomonadati</taxon>
        <taxon>Pseudomonadota</taxon>
        <taxon>Alphaproteobacteria</taxon>
        <taxon>Hyphomicrobiales</taxon>
        <taxon>Stappiaceae</taxon>
        <taxon>Roseibium</taxon>
    </lineage>
</organism>
<reference evidence="3" key="1">
    <citation type="submission" date="2015-07" db="EMBL/GenBank/DDBJ databases">
        <authorList>
            <person name="Rodrigo-Torres Lidia"/>
            <person name="Arahal R.David."/>
        </authorList>
    </citation>
    <scope>NUCLEOTIDE SEQUENCE [LARGE SCALE GENOMIC DNA]</scope>
    <source>
        <strain evidence="3">CECT 5112</strain>
    </source>
</reference>
<dbReference type="CDD" id="cd00093">
    <property type="entry name" value="HTH_XRE"/>
    <property type="match status" value="1"/>
</dbReference>
<keyword evidence="3" id="KW-1185">Reference proteome</keyword>
<accession>A0A0M7AGN5</accession>
<gene>
    <name evidence="2" type="ORF">LAX5112_03289</name>
</gene>